<dbReference type="EMBL" id="WJBH02000003">
    <property type="protein sequence ID" value="KAI9561270.1"/>
    <property type="molecule type" value="Genomic_DNA"/>
</dbReference>
<sequence>MADNTKQLTDEQKKALNEFREKVSDCQLVDSTDVFLLKWLIARNYKVDLAEKMLRQSLEWRRLNRVNEILETWTPPEVIEKYYSIGQCGYDKFGCPLWISAQGPIDIRGIMQSTTKKDLTRFMIYIMEKNALNMRQNPERCATQNICVVADMENLSMWQMAYRPVNDVRNEMLRIYEANYPENLRRIFIINAPKLFTVIYNMMRPFMHQVTIDKICVYGFDKEEWKAALLKDIDADQLPAHYGGTMVDPETGDPKCPHKFNMGGPVPRSYYVSNSKPVPKEGMLNLEIGSGSKKQLEFDVASVSSVLRWEFMTEGGDIGFRIYHITISEKEEIIEVVPVSRIESHLVMEEGEIICDYIGKYVVEFENGFSFFRSKKVHYHIEVKSAIS</sequence>
<keyword evidence="4" id="KW-1185">Reference proteome</keyword>
<dbReference type="InterPro" id="IPR001251">
    <property type="entry name" value="CRAL-TRIO_dom"/>
</dbReference>
<proteinExistence type="predicted"/>
<evidence type="ECO:0008006" key="5">
    <source>
        <dbReference type="Google" id="ProtNLM"/>
    </source>
</evidence>
<evidence type="ECO:0000313" key="4">
    <source>
        <dbReference type="Proteomes" id="UP000820818"/>
    </source>
</evidence>
<feature type="domain" description="CRAL-TRIO" evidence="1">
    <location>
        <begin position="75"/>
        <end position="250"/>
    </location>
</feature>
<dbReference type="PROSITE" id="PS50866">
    <property type="entry name" value="GOLD"/>
    <property type="match status" value="1"/>
</dbReference>
<dbReference type="PROSITE" id="PS50191">
    <property type="entry name" value="CRAL_TRIO"/>
    <property type="match status" value="1"/>
</dbReference>
<dbReference type="PANTHER" id="PTHR23324:SF83">
    <property type="entry name" value="SEC14-LIKE PROTEIN 2"/>
    <property type="match status" value="1"/>
</dbReference>
<dbReference type="SUPFAM" id="SSF46938">
    <property type="entry name" value="CRAL/TRIO N-terminal domain"/>
    <property type="match status" value="1"/>
</dbReference>
<protein>
    <recommendedName>
        <fullName evidence="5">Cral/trio domain-containing protein</fullName>
    </recommendedName>
</protein>
<dbReference type="SUPFAM" id="SSF52087">
    <property type="entry name" value="CRAL/TRIO domain"/>
    <property type="match status" value="1"/>
</dbReference>
<dbReference type="InterPro" id="IPR036865">
    <property type="entry name" value="CRAL-TRIO_dom_sf"/>
</dbReference>
<feature type="domain" description="GOLD" evidence="2">
    <location>
        <begin position="281"/>
        <end position="383"/>
    </location>
</feature>
<dbReference type="SUPFAM" id="SSF101576">
    <property type="entry name" value="Supernatant protein factor (SPF), C-terminal domain"/>
    <property type="match status" value="1"/>
</dbReference>
<dbReference type="InterPro" id="IPR011074">
    <property type="entry name" value="CRAL/TRIO_N_dom"/>
</dbReference>
<dbReference type="InterPro" id="IPR036598">
    <property type="entry name" value="GOLD_dom_sf"/>
</dbReference>
<name>A0AAD5PZN0_9CRUS</name>
<dbReference type="Pfam" id="PF00650">
    <property type="entry name" value="CRAL_TRIO"/>
    <property type="match status" value="1"/>
</dbReference>
<dbReference type="InterPro" id="IPR036273">
    <property type="entry name" value="CRAL/TRIO_N_dom_sf"/>
</dbReference>
<dbReference type="GO" id="GO:0005737">
    <property type="term" value="C:cytoplasm"/>
    <property type="evidence" value="ECO:0007669"/>
    <property type="project" value="TreeGrafter"/>
</dbReference>
<organism evidence="3 4">
    <name type="scientific">Daphnia sinensis</name>
    <dbReference type="NCBI Taxonomy" id="1820382"/>
    <lineage>
        <taxon>Eukaryota</taxon>
        <taxon>Metazoa</taxon>
        <taxon>Ecdysozoa</taxon>
        <taxon>Arthropoda</taxon>
        <taxon>Crustacea</taxon>
        <taxon>Branchiopoda</taxon>
        <taxon>Diplostraca</taxon>
        <taxon>Cladocera</taxon>
        <taxon>Anomopoda</taxon>
        <taxon>Daphniidae</taxon>
        <taxon>Daphnia</taxon>
        <taxon>Daphnia similis group</taxon>
    </lineage>
</organism>
<evidence type="ECO:0000259" key="2">
    <source>
        <dbReference type="PROSITE" id="PS50866"/>
    </source>
</evidence>
<dbReference type="CDD" id="cd00170">
    <property type="entry name" value="SEC14"/>
    <property type="match status" value="1"/>
</dbReference>
<dbReference type="PANTHER" id="PTHR23324">
    <property type="entry name" value="SEC14 RELATED PROTEIN"/>
    <property type="match status" value="1"/>
</dbReference>
<dbReference type="InterPro" id="IPR009038">
    <property type="entry name" value="GOLD_dom"/>
</dbReference>
<dbReference type="AlphaFoldDB" id="A0AAD5PZN0"/>
<dbReference type="Proteomes" id="UP000820818">
    <property type="component" value="Linkage Group LG3"/>
</dbReference>
<dbReference type="Gene3D" id="2.60.120.680">
    <property type="entry name" value="GOLD domain"/>
    <property type="match status" value="1"/>
</dbReference>
<dbReference type="InterPro" id="IPR051064">
    <property type="entry name" value="SEC14/CRAL-TRIO_domain"/>
</dbReference>
<gene>
    <name evidence="3" type="ORF">GHT06_012226</name>
</gene>
<evidence type="ECO:0000313" key="3">
    <source>
        <dbReference type="EMBL" id="KAI9561270.1"/>
    </source>
</evidence>
<dbReference type="PRINTS" id="PR00180">
    <property type="entry name" value="CRETINALDHBP"/>
</dbReference>
<dbReference type="SMART" id="SM00516">
    <property type="entry name" value="SEC14"/>
    <property type="match status" value="1"/>
</dbReference>
<dbReference type="SMART" id="SM01100">
    <property type="entry name" value="CRAL_TRIO_N"/>
    <property type="match status" value="1"/>
</dbReference>
<reference evidence="3 4" key="1">
    <citation type="submission" date="2022-05" db="EMBL/GenBank/DDBJ databases">
        <title>A multi-omics perspective on studying reproductive biology in Daphnia sinensis.</title>
        <authorList>
            <person name="Jia J."/>
        </authorList>
    </citation>
    <scope>NUCLEOTIDE SEQUENCE [LARGE SCALE GENOMIC DNA]</scope>
    <source>
        <strain evidence="3 4">WSL</strain>
    </source>
</reference>
<dbReference type="Gene3D" id="3.40.525.10">
    <property type="entry name" value="CRAL-TRIO lipid binding domain"/>
    <property type="match status" value="1"/>
</dbReference>
<comment type="caution">
    <text evidence="3">The sequence shown here is derived from an EMBL/GenBank/DDBJ whole genome shotgun (WGS) entry which is preliminary data.</text>
</comment>
<accession>A0AAD5PZN0</accession>
<evidence type="ECO:0000259" key="1">
    <source>
        <dbReference type="PROSITE" id="PS50191"/>
    </source>
</evidence>